<name>Q2KAK3_RHIEC</name>
<gene>
    <name evidence="2" type="ordered locus">RHE_CH01328</name>
</gene>
<feature type="domain" description="DUF2147" evidence="1">
    <location>
        <begin position="133"/>
        <end position="178"/>
    </location>
</feature>
<dbReference type="Proteomes" id="UP000001936">
    <property type="component" value="Chromosome"/>
</dbReference>
<dbReference type="AlphaFoldDB" id="Q2KAK3"/>
<proteinExistence type="predicted"/>
<evidence type="ECO:0000313" key="3">
    <source>
        <dbReference type="Proteomes" id="UP000001936"/>
    </source>
</evidence>
<protein>
    <submittedName>
        <fullName evidence="2">Hypothetical conserved protein</fullName>
    </submittedName>
</protein>
<dbReference type="Gene3D" id="2.40.128.520">
    <property type="match status" value="1"/>
</dbReference>
<organism evidence="2 3">
    <name type="scientific">Rhizobium etli (strain ATCC 51251 / DSM 11541 / JCM 21823 / NBRC 15573 / CFN 42)</name>
    <dbReference type="NCBI Taxonomy" id="347834"/>
    <lineage>
        <taxon>Bacteria</taxon>
        <taxon>Pseudomonadati</taxon>
        <taxon>Pseudomonadota</taxon>
        <taxon>Alphaproteobacteria</taxon>
        <taxon>Hyphomicrobiales</taxon>
        <taxon>Rhizobiaceae</taxon>
        <taxon>Rhizobium/Agrobacterium group</taxon>
        <taxon>Rhizobium</taxon>
    </lineage>
</organism>
<dbReference type="KEGG" id="ret:RHE_CH01328"/>
<dbReference type="InterPro" id="IPR019223">
    <property type="entry name" value="DUF2147"/>
</dbReference>
<evidence type="ECO:0000313" key="2">
    <source>
        <dbReference type="EMBL" id="ABC90133.1"/>
    </source>
</evidence>
<dbReference type="EMBL" id="CP000133">
    <property type="protein sequence ID" value="ABC90133.1"/>
    <property type="molecule type" value="Genomic_DNA"/>
</dbReference>
<sequence length="179" mass="19453">MLKFYERFRFGNKRIVHHEISRRPVFKGLRSAFRLLLASAARTAGSIYLYVRVSYFRGRSENIREEKMIRSLILAGAIAVIAGIANAEEPIVGNWKTASGETAVIAACGGSYCVTLKTGKYTGRKIGTLAGTGGSYAGEITDPAADKTYSGSGKISGNSLKMQGCVMKILCKTQTWTRL</sequence>
<dbReference type="Pfam" id="PF09917">
    <property type="entry name" value="DUF2147"/>
    <property type="match status" value="1"/>
</dbReference>
<dbReference type="eggNOG" id="COG4731">
    <property type="taxonomic scope" value="Bacteria"/>
</dbReference>
<evidence type="ECO:0000259" key="1">
    <source>
        <dbReference type="Pfam" id="PF09917"/>
    </source>
</evidence>
<dbReference type="HOGENOM" id="CLU_1502298_0_0_5"/>
<accession>Q2KAK3</accession>
<keyword evidence="3" id="KW-1185">Reference proteome</keyword>
<reference evidence="2 3" key="1">
    <citation type="journal article" date="2006" name="Proc. Natl. Acad. Sci. U.S.A.">
        <title>The partitioned Rhizobium etli genome: genetic and metabolic redundancy in seven interacting replicons.</title>
        <authorList>
            <person name="Gonzalez V."/>
            <person name="Santamaria R.I."/>
            <person name="Bustos P."/>
            <person name="Hernandez-Gonzalez I."/>
            <person name="Medrano-Soto A."/>
            <person name="Moreno-Hagelsieb G."/>
            <person name="Janga S.C."/>
            <person name="Ramirez M.A."/>
            <person name="Jimenez-Jacinto V."/>
            <person name="Collado-Vides J."/>
            <person name="Davila G."/>
        </authorList>
    </citation>
    <scope>NUCLEOTIDE SEQUENCE [LARGE SCALE GENOMIC DNA]</scope>
    <source>
        <strain evidence="3">ATCC 51251 / DSM 11541 / JCM 21823 / NBRC 15573 / CFN 42</strain>
    </source>
</reference>